<dbReference type="EMBL" id="LAZR01001918">
    <property type="protein sequence ID" value="KKN37124.1"/>
    <property type="molecule type" value="Genomic_DNA"/>
</dbReference>
<comment type="caution">
    <text evidence="1">The sequence shown here is derived from an EMBL/GenBank/DDBJ whole genome shotgun (WGS) entry which is preliminary data.</text>
</comment>
<reference evidence="1" key="1">
    <citation type="journal article" date="2015" name="Nature">
        <title>Complex archaea that bridge the gap between prokaryotes and eukaryotes.</title>
        <authorList>
            <person name="Spang A."/>
            <person name="Saw J.H."/>
            <person name="Jorgensen S.L."/>
            <person name="Zaremba-Niedzwiedzka K."/>
            <person name="Martijn J."/>
            <person name="Lind A.E."/>
            <person name="van Eijk R."/>
            <person name="Schleper C."/>
            <person name="Guy L."/>
            <person name="Ettema T.J."/>
        </authorList>
    </citation>
    <scope>NUCLEOTIDE SEQUENCE</scope>
</reference>
<proteinExistence type="predicted"/>
<evidence type="ECO:0000313" key="1">
    <source>
        <dbReference type="EMBL" id="KKN37124.1"/>
    </source>
</evidence>
<organism evidence="1">
    <name type="scientific">marine sediment metagenome</name>
    <dbReference type="NCBI Taxonomy" id="412755"/>
    <lineage>
        <taxon>unclassified sequences</taxon>
        <taxon>metagenomes</taxon>
        <taxon>ecological metagenomes</taxon>
    </lineage>
</organism>
<protein>
    <submittedName>
        <fullName evidence="1">Uncharacterized protein</fullName>
    </submittedName>
</protein>
<sequence>MLFYLLSHRMQITENDMAFNGLQPSRIPSMAFYICKTYLMKTIATLLIFLSIGFSAQAETVAKNVQDSKVEVAIVTETTFEEVTLETTSEITRLYKRVDTRVKKELTFTTKANRAKMA</sequence>
<accession>A0A0F9Q3S0</accession>
<gene>
    <name evidence="1" type="ORF">LCGC14_0766680</name>
</gene>
<dbReference type="AlphaFoldDB" id="A0A0F9Q3S0"/>
<name>A0A0F9Q3S0_9ZZZZ</name>